<reference evidence="1" key="2">
    <citation type="journal article" date="2014" name="ISME J.">
        <title>Microbial stratification in low pH oxic and suboxic macroscopic growths along an acid mine drainage.</title>
        <authorList>
            <person name="Mendez-Garcia C."/>
            <person name="Mesa V."/>
            <person name="Sprenger R.R."/>
            <person name="Richter M."/>
            <person name="Diez M.S."/>
            <person name="Solano J."/>
            <person name="Bargiela R."/>
            <person name="Golyshina O.V."/>
            <person name="Manteca A."/>
            <person name="Ramos J.L."/>
            <person name="Gallego J.R."/>
            <person name="Llorente I."/>
            <person name="Martins Dos Santos V.A."/>
            <person name="Jensen O.N."/>
            <person name="Pelaez A.I."/>
            <person name="Sanchez J."/>
            <person name="Ferrer M."/>
        </authorList>
    </citation>
    <scope>NUCLEOTIDE SEQUENCE</scope>
</reference>
<name>T1C449_9ZZZZ</name>
<gene>
    <name evidence="1" type="ORF">B1A_03899</name>
</gene>
<comment type="caution">
    <text evidence="1">The sequence shown here is derived from an EMBL/GenBank/DDBJ whole genome shotgun (WGS) entry which is preliminary data.</text>
</comment>
<organism evidence="1">
    <name type="scientific">mine drainage metagenome</name>
    <dbReference type="NCBI Taxonomy" id="410659"/>
    <lineage>
        <taxon>unclassified sequences</taxon>
        <taxon>metagenomes</taxon>
        <taxon>ecological metagenomes</taxon>
    </lineage>
</organism>
<dbReference type="AlphaFoldDB" id="T1C449"/>
<reference evidence="1" key="1">
    <citation type="submission" date="2013-08" db="EMBL/GenBank/DDBJ databases">
        <authorList>
            <person name="Mendez C."/>
            <person name="Richter M."/>
            <person name="Ferrer M."/>
            <person name="Sanchez J."/>
        </authorList>
    </citation>
    <scope>NUCLEOTIDE SEQUENCE</scope>
</reference>
<evidence type="ECO:0000313" key="1">
    <source>
        <dbReference type="EMBL" id="EQD75593.1"/>
    </source>
</evidence>
<accession>T1C449</accession>
<protein>
    <submittedName>
        <fullName evidence="1">Uncharacterized protein</fullName>
    </submittedName>
</protein>
<dbReference type="EMBL" id="AUZX01002848">
    <property type="protein sequence ID" value="EQD75593.1"/>
    <property type="molecule type" value="Genomic_DNA"/>
</dbReference>
<proteinExistence type="predicted"/>
<sequence length="82" mass="9709">MIVEDHRYISCGGDPFNYLRSVFKALSIDMDQGQEAKIMIMTEKFPYERRIFESLATTTKLEIHEFKKINDETHIIVLKPMR</sequence>